<proteinExistence type="predicted"/>
<evidence type="ECO:0000256" key="3">
    <source>
        <dbReference type="SAM" id="SignalP"/>
    </source>
</evidence>
<evidence type="ECO:0000256" key="2">
    <source>
        <dbReference type="SAM" id="Phobius"/>
    </source>
</evidence>
<accession>A0A1P8WR68</accession>
<evidence type="ECO:0000256" key="1">
    <source>
        <dbReference type="SAM" id="MobiDB-lite"/>
    </source>
</evidence>
<feature type="chain" id="PRO_5013134480" description="Soluble ligand binding domain-containing protein" evidence="3">
    <location>
        <begin position="33"/>
        <end position="553"/>
    </location>
</feature>
<protein>
    <recommendedName>
        <fullName evidence="6">Soluble ligand binding domain-containing protein</fullName>
    </recommendedName>
</protein>
<dbReference type="RefSeq" id="WP_145944479.1">
    <property type="nucleotide sequence ID" value="NZ_CP017641.1"/>
</dbReference>
<feature type="compositionally biased region" description="Polar residues" evidence="1">
    <location>
        <begin position="262"/>
        <end position="283"/>
    </location>
</feature>
<dbReference type="EMBL" id="CP017641">
    <property type="protein sequence ID" value="APZ96553.1"/>
    <property type="molecule type" value="Genomic_DNA"/>
</dbReference>
<evidence type="ECO:0000313" key="4">
    <source>
        <dbReference type="EMBL" id="APZ96553.1"/>
    </source>
</evidence>
<gene>
    <name evidence="4" type="ORF">Fuma_06222</name>
</gene>
<organism evidence="4 5">
    <name type="scientific">Fuerstiella marisgermanici</name>
    <dbReference type="NCBI Taxonomy" id="1891926"/>
    <lineage>
        <taxon>Bacteria</taxon>
        <taxon>Pseudomonadati</taxon>
        <taxon>Planctomycetota</taxon>
        <taxon>Planctomycetia</taxon>
        <taxon>Planctomycetales</taxon>
        <taxon>Planctomycetaceae</taxon>
        <taxon>Fuerstiella</taxon>
    </lineage>
</organism>
<feature type="signal peptide" evidence="3">
    <location>
        <begin position="1"/>
        <end position="32"/>
    </location>
</feature>
<keyword evidence="3" id="KW-0732">Signal</keyword>
<feature type="compositionally biased region" description="Polar residues" evidence="1">
    <location>
        <begin position="518"/>
        <end position="530"/>
    </location>
</feature>
<feature type="region of interest" description="Disordered" evidence="1">
    <location>
        <begin position="221"/>
        <end position="246"/>
    </location>
</feature>
<dbReference type="AlphaFoldDB" id="A0A1P8WR68"/>
<name>A0A1P8WR68_9PLAN</name>
<evidence type="ECO:0008006" key="6">
    <source>
        <dbReference type="Google" id="ProtNLM"/>
    </source>
</evidence>
<keyword evidence="2" id="KW-1133">Transmembrane helix</keyword>
<reference evidence="4 5" key="1">
    <citation type="journal article" date="2016" name="Front. Microbiol.">
        <title>Fuerstia marisgermanicae gen. nov., sp. nov., an Unusual Member of the Phylum Planctomycetes from the German Wadden Sea.</title>
        <authorList>
            <person name="Kohn T."/>
            <person name="Heuer A."/>
            <person name="Jogler M."/>
            <person name="Vollmers J."/>
            <person name="Boedeker C."/>
            <person name="Bunk B."/>
            <person name="Rast P."/>
            <person name="Borchert D."/>
            <person name="Glockner I."/>
            <person name="Freese H.M."/>
            <person name="Klenk H.P."/>
            <person name="Overmann J."/>
            <person name="Kaster A.K."/>
            <person name="Rohde M."/>
            <person name="Wiegand S."/>
            <person name="Jogler C."/>
        </authorList>
    </citation>
    <scope>NUCLEOTIDE SEQUENCE [LARGE SCALE GENOMIC DNA]</scope>
    <source>
        <strain evidence="4 5">NH11</strain>
    </source>
</reference>
<dbReference type="Proteomes" id="UP000187735">
    <property type="component" value="Chromosome"/>
</dbReference>
<feature type="region of interest" description="Disordered" evidence="1">
    <location>
        <begin position="262"/>
        <end position="303"/>
    </location>
</feature>
<evidence type="ECO:0000313" key="5">
    <source>
        <dbReference type="Proteomes" id="UP000187735"/>
    </source>
</evidence>
<feature type="compositionally biased region" description="Polar residues" evidence="1">
    <location>
        <begin position="291"/>
        <end position="303"/>
    </location>
</feature>
<sequence length="553" mass="58597" precursor="true">MDRLLSHVKIKTVIRPTFFVALAISTILSPHAAAQFATMAPPPVQRFSVVGDVAQPQTYEFKPTDRVHALDLLQSAGFGGQPGYAIVLRGQPARSVAADQVYPSMKGKGALLHSGDVVVFRTQTENATTRPNALVLLGEVPSLLPLNDGLSLAALADLLQLPPGLAAPVTRSAAGTARTIRLEGSQQIQHGDVIDLNAALAGSDSAGEPYSHSPTVIADSRAQASTTPPAMLPISQASDDSTLPAALPPIEYEEPTAQMQLQTAEVQTTTETGSPNFDLSITDASDGDLASNRTSHQYSAGSNNAETYVHAASMQRTDHAEPGRLQPEQQANRGQQAQAASSPIWNLTFIAGLLFAMVLIGVGWLKTNQEMENERRHAEDIAKRQNSEVQTQVPVTADSSPAAWPQEHATAQATNVDEDASILSIGLDETGKPESQESWQDLEDLIQNKLPLELQQANLPLKVALFGKPSGPQRLRIDAAHAPVAPPNFASSRKTGGSKRQTVAANSSATKSSASGSQTGPGPSTQSSAPRASRPDDSRLDRALNFLEEQTDS</sequence>
<keyword evidence="5" id="KW-1185">Reference proteome</keyword>
<feature type="compositionally biased region" description="Low complexity" evidence="1">
    <location>
        <begin position="504"/>
        <end position="517"/>
    </location>
</feature>
<feature type="compositionally biased region" description="Polar residues" evidence="1">
    <location>
        <begin position="489"/>
        <end position="503"/>
    </location>
</feature>
<feature type="region of interest" description="Disordered" evidence="1">
    <location>
        <begin position="482"/>
        <end position="553"/>
    </location>
</feature>
<dbReference type="KEGG" id="fmr:Fuma_06222"/>
<feature type="compositionally biased region" description="Basic and acidic residues" evidence="1">
    <location>
        <begin position="533"/>
        <end position="542"/>
    </location>
</feature>
<feature type="transmembrane region" description="Helical" evidence="2">
    <location>
        <begin position="344"/>
        <end position="365"/>
    </location>
</feature>
<keyword evidence="2" id="KW-0812">Transmembrane</keyword>
<keyword evidence="2" id="KW-0472">Membrane</keyword>